<sequence length="647" mass="70701">STKFFSTLFGERSGLMEKKCCGVLGFGSSAYPVFNGGAKYLSARLSSVGAEEIVTRGECDSVKGEAPTVHGWLIELVDNLAAMPSSSDLVCKFAKDLKEGSASVDALIDIKEHLKIDVFGNEEVQTAVGKFFMRPGLRGSSSRRCSLDSMPSFRREQTSQRRVSTETMESCGRANNRDDEDDSPEAQRLMSILQSGGGGNVGLARLNSNHSCLNSVILARKDVIGDNDNDDGASRRTSLIKIDLSSCGSPPYQPGDHVRVFPKNGVSEAELAKFVANLSDGLDLKEHVHIEYTGDAKEQEIAVTYPLLYSCLDGLISVRELFARLVALDDSLSMQACEDLASHASTVKDRTLLLGISKDEQEYESMISLCGLKWKDAFATFPSLCGRVPLALLLLHMKVNHPRSYSIASCKEQVGTELHLVVGRYTYSRGGSKLESGVCSSFLTGINVGDAVTFQIESAPSFHHPLDSSCPVIFVCTGTGFAPMRGLLQKRDYLLSRGEKLGKSFLIFGSRSSEEGLFHDEISDYSNRGILNVVSHVYSREPGKRKQYVTDELNSFETREALQPMLSDSKCHVFICGSANMAESAKQSLRDMSPFFDPLVDEGRLHCDVFGAVSSSSKPPAARVSYSLGSGAIDSFFRRAGFFFNWW</sequence>
<dbReference type="AlphaFoldDB" id="K0TF88"/>
<keyword evidence="13" id="KW-0408">Iron</keyword>
<dbReference type="Gene3D" id="3.40.50.80">
    <property type="entry name" value="Nucleotide-binding domain of ferredoxin-NADP reductase (FNR) module"/>
    <property type="match status" value="1"/>
</dbReference>
<evidence type="ECO:0000256" key="11">
    <source>
        <dbReference type="ARBA" id="ARBA00022860"/>
    </source>
</evidence>
<dbReference type="Pfam" id="PF00258">
    <property type="entry name" value="Flavodoxin_1"/>
    <property type="match status" value="1"/>
</dbReference>
<feature type="domain" description="Flavodoxin-like" evidence="15">
    <location>
        <begin position="1"/>
        <end position="77"/>
    </location>
</feature>
<keyword evidence="9" id="KW-0274">FAD</keyword>
<evidence type="ECO:0000256" key="10">
    <source>
        <dbReference type="ARBA" id="ARBA00022857"/>
    </source>
</evidence>
<comment type="cofactor">
    <cofactor evidence="2">
        <name>FAD</name>
        <dbReference type="ChEBI" id="CHEBI:57692"/>
    </cofactor>
</comment>
<evidence type="ECO:0000256" key="1">
    <source>
        <dbReference type="ARBA" id="ARBA00001917"/>
    </source>
</evidence>
<dbReference type="InterPro" id="IPR017927">
    <property type="entry name" value="FAD-bd_FR_type"/>
</dbReference>
<dbReference type="InterPro" id="IPR023173">
    <property type="entry name" value="NADPH_Cyt_P450_Rdtase_alpha"/>
</dbReference>
<dbReference type="EC" id="1.14.13.39" evidence="4"/>
<dbReference type="InterPro" id="IPR001709">
    <property type="entry name" value="Flavoprot_Pyr_Nucl_cyt_Rdtase"/>
</dbReference>
<evidence type="ECO:0000313" key="17">
    <source>
        <dbReference type="EMBL" id="EJK72181.1"/>
    </source>
</evidence>
<comment type="similarity">
    <text evidence="3">Belongs to the NOS family.</text>
</comment>
<dbReference type="InterPro" id="IPR001433">
    <property type="entry name" value="OxRdtase_FAD/NAD-bd"/>
</dbReference>
<dbReference type="Pfam" id="PF00667">
    <property type="entry name" value="FAD_binding_1"/>
    <property type="match status" value="1"/>
</dbReference>
<evidence type="ECO:0000256" key="8">
    <source>
        <dbReference type="ARBA" id="ARBA00022723"/>
    </source>
</evidence>
<evidence type="ECO:0000256" key="4">
    <source>
        <dbReference type="ARBA" id="ARBA00012989"/>
    </source>
</evidence>
<evidence type="ECO:0000256" key="3">
    <source>
        <dbReference type="ARBA" id="ARBA00006267"/>
    </source>
</evidence>
<dbReference type="EMBL" id="AGNL01006249">
    <property type="protein sequence ID" value="EJK72181.1"/>
    <property type="molecule type" value="Genomic_DNA"/>
</dbReference>
<name>K0TF88_THAOC</name>
<dbReference type="PANTHER" id="PTHR43410">
    <property type="entry name" value="NITRIC OXIDE SYNTHASE OXYGENASE"/>
    <property type="match status" value="1"/>
</dbReference>
<evidence type="ECO:0000256" key="2">
    <source>
        <dbReference type="ARBA" id="ARBA00001974"/>
    </source>
</evidence>
<dbReference type="OrthoDB" id="1688044at2759"/>
<evidence type="ECO:0000256" key="7">
    <source>
        <dbReference type="ARBA" id="ARBA00022643"/>
    </source>
</evidence>
<dbReference type="Gene3D" id="2.40.30.10">
    <property type="entry name" value="Translation factors"/>
    <property type="match status" value="1"/>
</dbReference>
<evidence type="ECO:0000259" key="15">
    <source>
        <dbReference type="PROSITE" id="PS50902"/>
    </source>
</evidence>
<keyword evidence="12" id="KW-0560">Oxidoreductase</keyword>
<evidence type="ECO:0000313" key="18">
    <source>
        <dbReference type="Proteomes" id="UP000266841"/>
    </source>
</evidence>
<evidence type="ECO:0000256" key="6">
    <source>
        <dbReference type="ARBA" id="ARBA00022630"/>
    </source>
</evidence>
<dbReference type="PROSITE" id="PS51384">
    <property type="entry name" value="FAD_FR"/>
    <property type="match status" value="1"/>
</dbReference>
<dbReference type="PROSITE" id="PS50902">
    <property type="entry name" value="FLAVODOXIN_LIKE"/>
    <property type="match status" value="1"/>
</dbReference>
<comment type="caution">
    <text evidence="17">The sequence shown here is derived from an EMBL/GenBank/DDBJ whole genome shotgun (WGS) entry which is preliminary data.</text>
</comment>
<dbReference type="PRINTS" id="PR00371">
    <property type="entry name" value="FPNCR"/>
</dbReference>
<feature type="non-terminal residue" evidence="17">
    <location>
        <position position="1"/>
    </location>
</feature>
<dbReference type="InterPro" id="IPR017938">
    <property type="entry name" value="Riboflavin_synthase-like_b-brl"/>
</dbReference>
<dbReference type="GO" id="GO:0046872">
    <property type="term" value="F:metal ion binding"/>
    <property type="evidence" value="ECO:0007669"/>
    <property type="project" value="UniProtKB-KW"/>
</dbReference>
<evidence type="ECO:0000256" key="12">
    <source>
        <dbReference type="ARBA" id="ARBA00023002"/>
    </source>
</evidence>
<dbReference type="InterPro" id="IPR039261">
    <property type="entry name" value="FNR_nucleotide-bd"/>
</dbReference>
<keyword evidence="7" id="KW-0288">FMN</keyword>
<evidence type="ECO:0000256" key="9">
    <source>
        <dbReference type="ARBA" id="ARBA00022827"/>
    </source>
</evidence>
<feature type="compositionally biased region" description="Low complexity" evidence="14">
    <location>
        <begin position="139"/>
        <end position="152"/>
    </location>
</feature>
<keyword evidence="18" id="KW-1185">Reference proteome</keyword>
<reference evidence="17 18" key="1">
    <citation type="journal article" date="2012" name="Genome Biol.">
        <title>Genome and low-iron response of an oceanic diatom adapted to chronic iron limitation.</title>
        <authorList>
            <person name="Lommer M."/>
            <person name="Specht M."/>
            <person name="Roy A.S."/>
            <person name="Kraemer L."/>
            <person name="Andreson R."/>
            <person name="Gutowska M.A."/>
            <person name="Wolf J."/>
            <person name="Bergner S.V."/>
            <person name="Schilhabel M.B."/>
            <person name="Klostermeier U.C."/>
            <person name="Beiko R.G."/>
            <person name="Rosenstiel P."/>
            <person name="Hippler M."/>
            <person name="Laroche J."/>
        </authorList>
    </citation>
    <scope>NUCLEOTIDE SEQUENCE [LARGE SCALE GENOMIC DNA]</scope>
    <source>
        <strain evidence="17 18">CCMP1005</strain>
    </source>
</reference>
<organism evidence="17 18">
    <name type="scientific">Thalassiosira oceanica</name>
    <name type="common">Marine diatom</name>
    <dbReference type="NCBI Taxonomy" id="159749"/>
    <lineage>
        <taxon>Eukaryota</taxon>
        <taxon>Sar</taxon>
        <taxon>Stramenopiles</taxon>
        <taxon>Ochrophyta</taxon>
        <taxon>Bacillariophyta</taxon>
        <taxon>Coscinodiscophyceae</taxon>
        <taxon>Thalassiosirophycidae</taxon>
        <taxon>Thalassiosirales</taxon>
        <taxon>Thalassiosiraceae</taxon>
        <taxon>Thalassiosira</taxon>
    </lineage>
</organism>
<protein>
    <recommendedName>
        <fullName evidence="4">nitric-oxide synthase (NADPH)</fullName>
        <ecNumber evidence="4">1.14.13.39</ecNumber>
    </recommendedName>
</protein>
<keyword evidence="10" id="KW-0521">NADP</keyword>
<dbReference type="Pfam" id="PF00175">
    <property type="entry name" value="NAD_binding_1"/>
    <property type="match status" value="1"/>
</dbReference>
<dbReference type="eggNOG" id="KOG1158">
    <property type="taxonomic scope" value="Eukaryota"/>
</dbReference>
<dbReference type="GO" id="GO:0004517">
    <property type="term" value="F:nitric-oxide synthase activity"/>
    <property type="evidence" value="ECO:0007669"/>
    <property type="project" value="UniProtKB-EC"/>
</dbReference>
<accession>K0TF88</accession>
<keyword evidence="8" id="KW-0479">Metal-binding</keyword>
<proteinExistence type="inferred from homology"/>
<dbReference type="GO" id="GO:0010181">
    <property type="term" value="F:FMN binding"/>
    <property type="evidence" value="ECO:0007669"/>
    <property type="project" value="InterPro"/>
</dbReference>
<evidence type="ECO:0000259" key="16">
    <source>
        <dbReference type="PROSITE" id="PS51384"/>
    </source>
</evidence>
<feature type="domain" description="FAD-binding FR-type" evidence="16">
    <location>
        <begin position="210"/>
        <end position="467"/>
    </location>
</feature>
<evidence type="ECO:0000256" key="13">
    <source>
        <dbReference type="ARBA" id="ARBA00023004"/>
    </source>
</evidence>
<dbReference type="PANTHER" id="PTHR43410:SF1">
    <property type="entry name" value="NITRIC OXIDE SYNTHASE"/>
    <property type="match status" value="1"/>
</dbReference>
<evidence type="ECO:0000256" key="5">
    <source>
        <dbReference type="ARBA" id="ARBA00022617"/>
    </source>
</evidence>
<gene>
    <name evidence="17" type="ORF">THAOC_06313</name>
</gene>
<keyword evidence="6" id="KW-0285">Flavoprotein</keyword>
<feature type="region of interest" description="Disordered" evidence="14">
    <location>
        <begin position="139"/>
        <end position="184"/>
    </location>
</feature>
<keyword evidence="5" id="KW-0349">Heme</keyword>
<dbReference type="SUPFAM" id="SSF52218">
    <property type="entry name" value="Flavoproteins"/>
    <property type="match status" value="1"/>
</dbReference>
<dbReference type="SUPFAM" id="SSF63380">
    <property type="entry name" value="Riboflavin synthase domain-like"/>
    <property type="match status" value="1"/>
</dbReference>
<dbReference type="InterPro" id="IPR008254">
    <property type="entry name" value="Flavodoxin/NO_synth"/>
</dbReference>
<dbReference type="InterPro" id="IPR029039">
    <property type="entry name" value="Flavoprotein-like_sf"/>
</dbReference>
<dbReference type="InterPro" id="IPR050607">
    <property type="entry name" value="NOS"/>
</dbReference>
<evidence type="ECO:0000256" key="14">
    <source>
        <dbReference type="SAM" id="MobiDB-lite"/>
    </source>
</evidence>
<dbReference type="GO" id="GO:0006809">
    <property type="term" value="P:nitric oxide biosynthetic process"/>
    <property type="evidence" value="ECO:0007669"/>
    <property type="project" value="TreeGrafter"/>
</dbReference>
<dbReference type="InterPro" id="IPR003097">
    <property type="entry name" value="CysJ-like_FAD-binding"/>
</dbReference>
<dbReference type="Proteomes" id="UP000266841">
    <property type="component" value="Unassembled WGS sequence"/>
</dbReference>
<dbReference type="GO" id="GO:0005516">
    <property type="term" value="F:calmodulin binding"/>
    <property type="evidence" value="ECO:0007669"/>
    <property type="project" value="UniProtKB-KW"/>
</dbReference>
<dbReference type="Gene3D" id="1.20.990.10">
    <property type="entry name" value="NADPH-cytochrome p450 Reductase, Chain A, domain 3"/>
    <property type="match status" value="1"/>
</dbReference>
<keyword evidence="11" id="KW-0112">Calmodulin-binding</keyword>
<dbReference type="SUPFAM" id="SSF52343">
    <property type="entry name" value="Ferredoxin reductase-like, C-terminal NADP-linked domain"/>
    <property type="match status" value="1"/>
</dbReference>
<dbReference type="Gene3D" id="3.40.50.360">
    <property type="match status" value="1"/>
</dbReference>
<comment type="cofactor">
    <cofactor evidence="1">
        <name>FMN</name>
        <dbReference type="ChEBI" id="CHEBI:58210"/>
    </cofactor>
</comment>